<feature type="transmembrane region" description="Helical" evidence="1">
    <location>
        <begin position="161"/>
        <end position="180"/>
    </location>
</feature>
<feature type="transmembrane region" description="Helical" evidence="1">
    <location>
        <begin position="330"/>
        <end position="349"/>
    </location>
</feature>
<proteinExistence type="predicted"/>
<gene>
    <name evidence="3" type="ORF">WNY58_14030</name>
</gene>
<keyword evidence="1" id="KW-0812">Transmembrane</keyword>
<dbReference type="Pfam" id="PF14351">
    <property type="entry name" value="DUF4401"/>
    <property type="match status" value="1"/>
</dbReference>
<keyword evidence="4" id="KW-1185">Reference proteome</keyword>
<organism evidence="3 4">
    <name type="scientific">Neptuniibacter pectenicola</name>
    <dbReference type="NCBI Taxonomy" id="1806669"/>
    <lineage>
        <taxon>Bacteria</taxon>
        <taxon>Pseudomonadati</taxon>
        <taxon>Pseudomonadota</taxon>
        <taxon>Gammaproteobacteria</taxon>
        <taxon>Oceanospirillales</taxon>
        <taxon>Oceanospirillaceae</taxon>
        <taxon>Neptuniibacter</taxon>
    </lineage>
</organism>
<feature type="transmembrane region" description="Helical" evidence="1">
    <location>
        <begin position="264"/>
        <end position="294"/>
    </location>
</feature>
<feature type="transmembrane region" description="Helical" evidence="1">
    <location>
        <begin position="122"/>
        <end position="141"/>
    </location>
</feature>
<name>A0ABU9TUW9_9GAMM</name>
<feature type="transmembrane region" description="Helical" evidence="1">
    <location>
        <begin position="67"/>
        <end position="84"/>
    </location>
</feature>
<sequence length="529" mass="59012">MRNSGNELWLELQRNNLTRADYPENELDLSPWYIKTMQGFAGWIAALFLLAFVGTIIGSLFIYDNQVLLALCGLVCCTAAYFIFRNDKTPFLEQLGLAISLCGQFMVAWGIFTVFSISDSSAFLILALFQGALALVMPNFLHRVFSSWFAMVALFWGLNQQGIFGLDSALAAALFTLIWIKEEHWYKYRSHLLPISFGLAISLLQFSGHFLFQHELSHYLSRAEVGFLQQYSPLIGSLILAGTCLYLVFAILSEQKIKLASPSGSIAVIATLMLLGLSFNVAGVSSALLILLIGFFRQRLILMALGILALISFISWYYYSLSETLLVKSIYLLSIGAVCLTVVGALHYFSKAQPTLDPANSAPVKGEKWIALATILIVLACININIYQKESLIREGQSVLLKLAPVDPRSLMQGDYMRLRYTMSQTIQYAVGDSESVDGFAIVQLDQHNVAQFITLNPDTELSPQQHKLHYRIRDGVLKFATNAFFFQEGSAKIYEKARYGEFKVSPTGEMLLVGLRDDQYTLLGTNSP</sequence>
<evidence type="ECO:0000256" key="1">
    <source>
        <dbReference type="SAM" id="Phobius"/>
    </source>
</evidence>
<keyword evidence="1" id="KW-1133">Transmembrane helix</keyword>
<evidence type="ECO:0000313" key="3">
    <source>
        <dbReference type="EMBL" id="MEM5537505.1"/>
    </source>
</evidence>
<feature type="transmembrane region" description="Helical" evidence="1">
    <location>
        <begin position="96"/>
        <end position="115"/>
    </location>
</feature>
<keyword evidence="1" id="KW-0472">Membrane</keyword>
<comment type="caution">
    <text evidence="3">The sequence shown here is derived from an EMBL/GenBank/DDBJ whole genome shotgun (WGS) entry which is preliminary data.</text>
</comment>
<feature type="transmembrane region" description="Helical" evidence="1">
    <location>
        <begin position="369"/>
        <end position="387"/>
    </location>
</feature>
<dbReference type="EMBL" id="JBBMRA010000015">
    <property type="protein sequence ID" value="MEM5537505.1"/>
    <property type="molecule type" value="Genomic_DNA"/>
</dbReference>
<dbReference type="RefSeq" id="WP_342854838.1">
    <property type="nucleotide sequence ID" value="NZ_JBBMRA010000015.1"/>
</dbReference>
<evidence type="ECO:0000259" key="2">
    <source>
        <dbReference type="Pfam" id="PF14351"/>
    </source>
</evidence>
<reference evidence="3 4" key="1">
    <citation type="submission" date="2024-03" db="EMBL/GenBank/DDBJ databases">
        <title>Community enrichment and isolation of bacterial strains for fucoidan degradation.</title>
        <authorList>
            <person name="Sichert A."/>
        </authorList>
    </citation>
    <scope>NUCLEOTIDE SEQUENCE [LARGE SCALE GENOMIC DNA]</scope>
    <source>
        <strain evidence="3 4">AS76</strain>
    </source>
</reference>
<feature type="transmembrane region" description="Helical" evidence="1">
    <location>
        <begin position="192"/>
        <end position="211"/>
    </location>
</feature>
<feature type="transmembrane region" description="Helical" evidence="1">
    <location>
        <begin position="300"/>
        <end position="318"/>
    </location>
</feature>
<feature type="domain" description="DUF4401" evidence="2">
    <location>
        <begin position="31"/>
        <end position="346"/>
    </location>
</feature>
<feature type="transmembrane region" description="Helical" evidence="1">
    <location>
        <begin position="40"/>
        <end position="62"/>
    </location>
</feature>
<dbReference type="Pfam" id="PF14345">
    <property type="entry name" value="GDYXXLXY"/>
    <property type="match status" value="1"/>
</dbReference>
<protein>
    <submittedName>
        <fullName evidence="3">GDYXXLXY domain-containing protein</fullName>
    </submittedName>
</protein>
<feature type="transmembrane region" description="Helical" evidence="1">
    <location>
        <begin position="231"/>
        <end position="252"/>
    </location>
</feature>
<dbReference type="Proteomes" id="UP001449225">
    <property type="component" value="Unassembled WGS sequence"/>
</dbReference>
<accession>A0ABU9TUW9</accession>
<dbReference type="InterPro" id="IPR025513">
    <property type="entry name" value="DUF4401"/>
</dbReference>
<evidence type="ECO:0000313" key="4">
    <source>
        <dbReference type="Proteomes" id="UP001449225"/>
    </source>
</evidence>
<dbReference type="InterPro" id="IPR025833">
    <property type="entry name" value="GDYXXLXY"/>
</dbReference>